<dbReference type="InterPro" id="IPR037523">
    <property type="entry name" value="VOC_core"/>
</dbReference>
<dbReference type="InterPro" id="IPR029068">
    <property type="entry name" value="Glyas_Bleomycin-R_OHBP_Dase"/>
</dbReference>
<dbReference type="Gene3D" id="3.10.180.10">
    <property type="entry name" value="2,3-Dihydroxybiphenyl 1,2-Dioxygenase, domain 1"/>
    <property type="match status" value="2"/>
</dbReference>
<dbReference type="RefSeq" id="WP_078196429.1">
    <property type="nucleotide sequence ID" value="NZ_CP017757.2"/>
</dbReference>
<dbReference type="GO" id="GO:0004493">
    <property type="term" value="F:methylmalonyl-CoA epimerase activity"/>
    <property type="evidence" value="ECO:0007669"/>
    <property type="project" value="TreeGrafter"/>
</dbReference>
<sequence>MIRSLQHVGITVPELEVGRAFYQAFGLLPHVQGNDLAFRCEGRQQDQIRLMSGPRKRLSYVSFGVGKGELENFTTRLEQHGVRVSDGPFARQLDGIWFQDPDGDWIHLCEADSQPTRIVTPPEINTPGEYRRIGKRGCGLESHARRVSPLRLGHLIKFSPDVDRQVDFYTRVLGMKVSDRAGSILAFLRSAGGGDHHIIAFARSSHTGLHHLSFEVGGLDEIELGARHLVEQGYRSAFGLGRHVAGSNYFHYIRDPWNSLCEYFWDIDVIPKDDADWEPWDATPEQVTAVWAVSPPPPDFVLNFEQP</sequence>
<reference evidence="4" key="1">
    <citation type="submission" date="2017-02" db="EMBL/GenBank/DDBJ databases">
        <title>Complete genome sequence of Cupriavidus necator strain NH9, a 3-chlorobenzoate degrader.</title>
        <authorList>
            <person name="Moriuchi R."/>
            <person name="Dohra H."/>
            <person name="Ogawa N."/>
        </authorList>
    </citation>
    <scope>NUCLEOTIDE SEQUENCE [LARGE SCALE GENOMIC DNA]</scope>
    <source>
        <strain evidence="4">NH9</strain>
    </source>
</reference>
<dbReference type="OrthoDB" id="8676366at2"/>
<dbReference type="GO" id="GO:0046491">
    <property type="term" value="P:L-methylmalonyl-CoA metabolic process"/>
    <property type="evidence" value="ECO:0007669"/>
    <property type="project" value="TreeGrafter"/>
</dbReference>
<gene>
    <name evidence="3" type="ORF">BJN34_09675</name>
</gene>
<name>A0A1U9UNY6_CUPNE</name>
<dbReference type="InterPro" id="IPR051785">
    <property type="entry name" value="MMCE/EMCE_epimerase"/>
</dbReference>
<dbReference type="PANTHER" id="PTHR43048">
    <property type="entry name" value="METHYLMALONYL-COA EPIMERASE"/>
    <property type="match status" value="1"/>
</dbReference>
<proteinExistence type="predicted"/>
<dbReference type="InterPro" id="IPR004360">
    <property type="entry name" value="Glyas_Fos-R_dOase_dom"/>
</dbReference>
<dbReference type="Pfam" id="PF00903">
    <property type="entry name" value="Glyoxalase"/>
    <property type="match status" value="2"/>
</dbReference>
<dbReference type="GO" id="GO:0051213">
    <property type="term" value="F:dioxygenase activity"/>
    <property type="evidence" value="ECO:0007669"/>
    <property type="project" value="UniProtKB-KW"/>
</dbReference>
<feature type="domain" description="VOC" evidence="2">
    <location>
        <begin position="4"/>
        <end position="111"/>
    </location>
</feature>
<protein>
    <submittedName>
        <fullName evidence="3">Dioxygenase</fullName>
    </submittedName>
</protein>
<dbReference type="PROSITE" id="PS51819">
    <property type="entry name" value="VOC"/>
    <property type="match status" value="2"/>
</dbReference>
<dbReference type="GO" id="GO:0046872">
    <property type="term" value="F:metal ion binding"/>
    <property type="evidence" value="ECO:0007669"/>
    <property type="project" value="UniProtKB-KW"/>
</dbReference>
<dbReference type="Proteomes" id="UP000189627">
    <property type="component" value="Chromosome 1"/>
</dbReference>
<evidence type="ECO:0000259" key="2">
    <source>
        <dbReference type="PROSITE" id="PS51819"/>
    </source>
</evidence>
<keyword evidence="1" id="KW-0479">Metal-binding</keyword>
<organism evidence="3 4">
    <name type="scientific">Cupriavidus necator</name>
    <name type="common">Alcaligenes eutrophus</name>
    <name type="synonym">Ralstonia eutropha</name>
    <dbReference type="NCBI Taxonomy" id="106590"/>
    <lineage>
        <taxon>Bacteria</taxon>
        <taxon>Pseudomonadati</taxon>
        <taxon>Pseudomonadota</taxon>
        <taxon>Betaproteobacteria</taxon>
        <taxon>Burkholderiales</taxon>
        <taxon>Burkholderiaceae</taxon>
        <taxon>Cupriavidus</taxon>
    </lineage>
</organism>
<dbReference type="SUPFAM" id="SSF54593">
    <property type="entry name" value="Glyoxalase/Bleomycin resistance protein/Dihydroxybiphenyl dioxygenase"/>
    <property type="match status" value="1"/>
</dbReference>
<dbReference type="PANTHER" id="PTHR43048:SF3">
    <property type="entry name" value="METHYLMALONYL-COA EPIMERASE, MITOCHONDRIAL"/>
    <property type="match status" value="1"/>
</dbReference>
<evidence type="ECO:0000313" key="4">
    <source>
        <dbReference type="Proteomes" id="UP000189627"/>
    </source>
</evidence>
<keyword evidence="3" id="KW-0560">Oxidoreductase</keyword>
<accession>A0A1U9UNY6</accession>
<keyword evidence="3" id="KW-0223">Dioxygenase</keyword>
<dbReference type="AlphaFoldDB" id="A0A1U9UNY6"/>
<evidence type="ECO:0000256" key="1">
    <source>
        <dbReference type="ARBA" id="ARBA00022723"/>
    </source>
</evidence>
<feature type="domain" description="VOC" evidence="2">
    <location>
        <begin position="151"/>
        <end position="266"/>
    </location>
</feature>
<dbReference type="EMBL" id="CP017757">
    <property type="protein sequence ID" value="AQV94157.1"/>
    <property type="molecule type" value="Genomic_DNA"/>
</dbReference>
<dbReference type="KEGG" id="cuh:BJN34_09675"/>
<evidence type="ECO:0000313" key="3">
    <source>
        <dbReference type="EMBL" id="AQV94157.1"/>
    </source>
</evidence>